<keyword evidence="2" id="KW-1185">Reference proteome</keyword>
<sequence>MPEVKYNVRRGKIPLARDRKSFESPGGGLMLHENGLTLNKELPSGGYYDTPRIEIQGKFPRAANRVVDDSRSNVQAGMPSLQIFLALQRAYVLSSRYKIGPLRGRMIHNLNCPTAADEIEDQKFSNMF</sequence>
<proteinExistence type="predicted"/>
<gene>
    <name evidence="1" type="ORF">OCU04_011143</name>
</gene>
<dbReference type="AlphaFoldDB" id="A0A9X0AB18"/>
<accession>A0A9X0AB18</accession>
<reference evidence="1" key="1">
    <citation type="submission" date="2022-11" db="EMBL/GenBank/DDBJ databases">
        <title>Genome Resource of Sclerotinia nivalis Strain SnTB1, a Plant Pathogen Isolated from American Ginseng.</title>
        <authorList>
            <person name="Fan S."/>
        </authorList>
    </citation>
    <scope>NUCLEOTIDE SEQUENCE</scope>
    <source>
        <strain evidence="1">SnTB1</strain>
    </source>
</reference>
<evidence type="ECO:0000313" key="2">
    <source>
        <dbReference type="Proteomes" id="UP001152300"/>
    </source>
</evidence>
<evidence type="ECO:0000313" key="1">
    <source>
        <dbReference type="EMBL" id="KAJ8059482.1"/>
    </source>
</evidence>
<dbReference type="EMBL" id="JAPEIS010000014">
    <property type="protein sequence ID" value="KAJ8059482.1"/>
    <property type="molecule type" value="Genomic_DNA"/>
</dbReference>
<name>A0A9X0AB18_9HELO</name>
<comment type="caution">
    <text evidence="1">The sequence shown here is derived from an EMBL/GenBank/DDBJ whole genome shotgun (WGS) entry which is preliminary data.</text>
</comment>
<dbReference type="Proteomes" id="UP001152300">
    <property type="component" value="Unassembled WGS sequence"/>
</dbReference>
<protein>
    <submittedName>
        <fullName evidence="1">Uncharacterized protein</fullName>
    </submittedName>
</protein>
<organism evidence="1 2">
    <name type="scientific">Sclerotinia nivalis</name>
    <dbReference type="NCBI Taxonomy" id="352851"/>
    <lineage>
        <taxon>Eukaryota</taxon>
        <taxon>Fungi</taxon>
        <taxon>Dikarya</taxon>
        <taxon>Ascomycota</taxon>
        <taxon>Pezizomycotina</taxon>
        <taxon>Leotiomycetes</taxon>
        <taxon>Helotiales</taxon>
        <taxon>Sclerotiniaceae</taxon>
        <taxon>Sclerotinia</taxon>
    </lineage>
</organism>